<dbReference type="InterPro" id="IPR039751">
    <property type="entry name" value="HERPUD1/2"/>
</dbReference>
<feature type="compositionally biased region" description="Low complexity" evidence="1">
    <location>
        <begin position="664"/>
        <end position="676"/>
    </location>
</feature>
<feature type="region of interest" description="Disordered" evidence="1">
    <location>
        <begin position="664"/>
        <end position="736"/>
    </location>
</feature>
<keyword evidence="2" id="KW-0472">Membrane</keyword>
<dbReference type="STRING" id="1081109.A0A168F201"/>
<evidence type="ECO:0000256" key="2">
    <source>
        <dbReference type="SAM" id="Phobius"/>
    </source>
</evidence>
<dbReference type="InterPro" id="IPR029071">
    <property type="entry name" value="Ubiquitin-like_domsf"/>
</dbReference>
<accession>A0A168F201</accession>
<dbReference type="PANTHER" id="PTHR12943">
    <property type="entry name" value="HOMOCYSTEINE-RESPONSIVE ENDOPLASMIC RETICULUM-RESIDENT UNIQUITIN-LIKE DOMAIN HERPUD PROTEIN FAMILY MEMBER"/>
    <property type="match status" value="1"/>
</dbReference>
<comment type="caution">
    <text evidence="3">The sequence shown here is derived from an EMBL/GenBank/DDBJ whole genome shotgun (WGS) entry which is preliminary data.</text>
</comment>
<dbReference type="OrthoDB" id="21589at2759"/>
<feature type="transmembrane region" description="Helical" evidence="2">
    <location>
        <begin position="529"/>
        <end position="550"/>
    </location>
</feature>
<keyword evidence="2" id="KW-0812">Transmembrane</keyword>
<feature type="region of interest" description="Disordered" evidence="1">
    <location>
        <begin position="111"/>
        <end position="195"/>
    </location>
</feature>
<name>A0A168F201_9HYPO</name>
<evidence type="ECO:0000256" key="1">
    <source>
        <dbReference type="SAM" id="MobiDB-lite"/>
    </source>
</evidence>
<dbReference type="SUPFAM" id="SSF54236">
    <property type="entry name" value="Ubiquitin-like"/>
    <property type="match status" value="1"/>
</dbReference>
<dbReference type="GO" id="GO:0030968">
    <property type="term" value="P:endoplasmic reticulum unfolded protein response"/>
    <property type="evidence" value="ECO:0007669"/>
    <property type="project" value="TreeGrafter"/>
</dbReference>
<gene>
    <name evidence="3" type="ORF">AAL_01959</name>
</gene>
<organism evidence="3 4">
    <name type="scientific">Moelleriella libera RCEF 2490</name>
    <dbReference type="NCBI Taxonomy" id="1081109"/>
    <lineage>
        <taxon>Eukaryota</taxon>
        <taxon>Fungi</taxon>
        <taxon>Dikarya</taxon>
        <taxon>Ascomycota</taxon>
        <taxon>Pezizomycotina</taxon>
        <taxon>Sordariomycetes</taxon>
        <taxon>Hypocreomycetidae</taxon>
        <taxon>Hypocreales</taxon>
        <taxon>Clavicipitaceae</taxon>
        <taxon>Moelleriella</taxon>
    </lineage>
</organism>
<dbReference type="Proteomes" id="UP000078544">
    <property type="component" value="Unassembled WGS sequence"/>
</dbReference>
<feature type="transmembrane region" description="Helical" evidence="2">
    <location>
        <begin position="497"/>
        <end position="517"/>
    </location>
</feature>
<dbReference type="PANTHER" id="PTHR12943:SF27">
    <property type="entry name" value="HOMOCYSTEINE-INDUCED ENDOPLASMIC RETICULUM PROTEIN, ISOFORM A"/>
    <property type="match status" value="1"/>
</dbReference>
<dbReference type="AlphaFoldDB" id="A0A168F201"/>
<keyword evidence="4" id="KW-1185">Reference proteome</keyword>
<dbReference type="Gene3D" id="3.10.20.90">
    <property type="entry name" value="Phosphatidylinositol 3-kinase Catalytic Subunit, Chain A, domain 1"/>
    <property type="match status" value="1"/>
</dbReference>
<sequence>MSSLPTSEATPTNRLPGELTVNLRIVSPSPGVTQPLLFSDLPAATTIKQLKEKIRQMLPLRPADENQMLIHRGRALSCDTDSLLDILGADALATPERHAFHLVVRGLDDNDPSNSASAAHPEPSVATSSHASNPPAHAQSATQQSFGHPSGSFHGRMITHVVSTRGSLGRPPHPHPDQFPGSDGTGSPEQRQQEVVGLVQQIQRDALARALVQQNQRGRAQMGMRGIGDALGSRTQGGGHLGDHSNGQSSRTASHPLYRDTENLSRSSSTPGQGNTISPTDVHNILRQVDASEATIAMTTAMQRSISGATMPGRTLSTPGVTTPMFHSGTQMPTNGRATPDLNVRYNYGLGYAPLSTMNPASRPGTEVYILSSPEGPRALLVNHTTSETYYTPRPRSQNSMPHLQTAASYPSLAFAAVGQPQTAHIAHPSQPQQPQHRQLPSQRYQQPQQSQQSQQSQQQVGAGNREQNANQPPVPAAPQPAFLHPANPPAAGIPPLFLQVWPHIWLMVRLAVFIWLFTSQDASWSRWLLAFCLATVVFLLSTGILNGVVEHAWRPVGRHLENVLPTPDRHVRRQQHPLAGNRVPEEQRPLAQDAEIDPARMAARLMAERDRQSWLSEQLRRLERAGLLFLASIAPGVAERHIANLAAETEAEETRQRELTALAATQAEPATAGEATTDEADIDSSAQDPGNLQGNSAHAAADEQRSEERSSEGQSHERNHHDTPGQGVESSSFAS</sequence>
<feature type="region of interest" description="Disordered" evidence="1">
    <location>
        <begin position="227"/>
        <end position="255"/>
    </location>
</feature>
<evidence type="ECO:0000313" key="4">
    <source>
        <dbReference type="Proteomes" id="UP000078544"/>
    </source>
</evidence>
<feature type="compositionally biased region" description="Basic and acidic residues" evidence="1">
    <location>
        <begin position="701"/>
        <end position="724"/>
    </location>
</feature>
<feature type="compositionally biased region" description="Polar residues" evidence="1">
    <location>
        <begin position="264"/>
        <end position="280"/>
    </location>
</feature>
<feature type="compositionally biased region" description="Polar residues" evidence="1">
    <location>
        <begin position="685"/>
        <end position="697"/>
    </location>
</feature>
<reference evidence="3 4" key="1">
    <citation type="journal article" date="2016" name="Genome Biol. Evol.">
        <title>Divergent and convergent evolution of fungal pathogenicity.</title>
        <authorList>
            <person name="Shang Y."/>
            <person name="Xiao G."/>
            <person name="Zheng P."/>
            <person name="Cen K."/>
            <person name="Zhan S."/>
            <person name="Wang C."/>
        </authorList>
    </citation>
    <scope>NUCLEOTIDE SEQUENCE [LARGE SCALE GENOMIC DNA]</scope>
    <source>
        <strain evidence="3 4">RCEF 2490</strain>
    </source>
</reference>
<evidence type="ECO:0000313" key="3">
    <source>
        <dbReference type="EMBL" id="KZZ99387.1"/>
    </source>
</evidence>
<feature type="region of interest" description="Disordered" evidence="1">
    <location>
        <begin position="261"/>
        <end position="280"/>
    </location>
</feature>
<keyword evidence="2" id="KW-1133">Transmembrane helix</keyword>
<proteinExistence type="predicted"/>
<protein>
    <submittedName>
        <fullName evidence="3">Ubiquitin family protein</fullName>
    </submittedName>
</protein>
<dbReference type="EMBL" id="AZGY01000003">
    <property type="protein sequence ID" value="KZZ99387.1"/>
    <property type="molecule type" value="Genomic_DNA"/>
</dbReference>
<feature type="region of interest" description="Disordered" evidence="1">
    <location>
        <begin position="420"/>
        <end position="486"/>
    </location>
</feature>
<feature type="compositionally biased region" description="Low complexity" evidence="1">
    <location>
        <begin position="428"/>
        <end position="460"/>
    </location>
</feature>